<dbReference type="InterPro" id="IPR019206">
    <property type="entry name" value="DUF2085_TM"/>
</dbReference>
<sequence>MHTASISKPNWPSLLADIVLVGMASGPLAAPFLASANLPLLPQIADIIYWMGMHVCPQPDMGIALSPPQIMAVCMRCYGTVTGLVLMRLLYRQDGGQAAYWLHQYGILGFVLTIGLCLMYPAELVAQQLGWWGYSNWIVTPFGLLAGLGLGAYIMPLLHRNVNPKHSEFG</sequence>
<keyword evidence="1" id="KW-1133">Transmembrane helix</keyword>
<feature type="transmembrane region" description="Helical" evidence="1">
    <location>
        <begin position="12"/>
        <end position="34"/>
    </location>
</feature>
<proteinExistence type="predicted"/>
<dbReference type="Pfam" id="PF09858">
    <property type="entry name" value="DUF2085"/>
    <property type="match status" value="1"/>
</dbReference>
<comment type="caution">
    <text evidence="2">The sequence shown here is derived from an EMBL/GenBank/DDBJ whole genome shotgun (WGS) entry which is preliminary data.</text>
</comment>
<keyword evidence="1" id="KW-0472">Membrane</keyword>
<name>A0A8J7A8T1_9CYAN</name>
<protein>
    <submittedName>
        <fullName evidence="2">DUF2085 domain-containing protein</fullName>
    </submittedName>
</protein>
<dbReference type="Proteomes" id="UP000636505">
    <property type="component" value="Unassembled WGS sequence"/>
</dbReference>
<feature type="transmembrane region" description="Helical" evidence="1">
    <location>
        <begin position="70"/>
        <end position="90"/>
    </location>
</feature>
<evidence type="ECO:0000313" key="3">
    <source>
        <dbReference type="Proteomes" id="UP000636505"/>
    </source>
</evidence>
<gene>
    <name evidence="2" type="ORF">IQ241_18810</name>
</gene>
<organism evidence="2 3">
    <name type="scientific">Vasconcelosia minhoensis LEGE 07310</name>
    <dbReference type="NCBI Taxonomy" id="915328"/>
    <lineage>
        <taxon>Bacteria</taxon>
        <taxon>Bacillati</taxon>
        <taxon>Cyanobacteriota</taxon>
        <taxon>Cyanophyceae</taxon>
        <taxon>Nodosilineales</taxon>
        <taxon>Cymatolegaceae</taxon>
        <taxon>Vasconcelosia</taxon>
        <taxon>Vasconcelosia minhoensis</taxon>
    </lineage>
</organism>
<evidence type="ECO:0000256" key="1">
    <source>
        <dbReference type="SAM" id="Phobius"/>
    </source>
</evidence>
<dbReference type="RefSeq" id="WP_193910168.1">
    <property type="nucleotide sequence ID" value="NZ_JADEXG010000053.1"/>
</dbReference>
<evidence type="ECO:0000313" key="2">
    <source>
        <dbReference type="EMBL" id="MBE9079322.1"/>
    </source>
</evidence>
<dbReference type="EMBL" id="JADEXG010000053">
    <property type="protein sequence ID" value="MBE9079322.1"/>
    <property type="molecule type" value="Genomic_DNA"/>
</dbReference>
<reference evidence="2" key="1">
    <citation type="submission" date="2020-10" db="EMBL/GenBank/DDBJ databases">
        <authorList>
            <person name="Castelo-Branco R."/>
            <person name="Eusebio N."/>
            <person name="Adriana R."/>
            <person name="Vieira A."/>
            <person name="Brugerolle De Fraissinette N."/>
            <person name="Rezende De Castro R."/>
            <person name="Schneider M.P."/>
            <person name="Vasconcelos V."/>
            <person name="Leao P.N."/>
        </authorList>
    </citation>
    <scope>NUCLEOTIDE SEQUENCE</scope>
    <source>
        <strain evidence="2">LEGE 07310</strain>
    </source>
</reference>
<feature type="transmembrane region" description="Helical" evidence="1">
    <location>
        <begin position="134"/>
        <end position="155"/>
    </location>
</feature>
<accession>A0A8J7A8T1</accession>
<keyword evidence="3" id="KW-1185">Reference proteome</keyword>
<dbReference type="AlphaFoldDB" id="A0A8J7A8T1"/>
<feature type="transmembrane region" description="Helical" evidence="1">
    <location>
        <begin position="102"/>
        <end position="122"/>
    </location>
</feature>
<keyword evidence="1" id="KW-0812">Transmembrane</keyword>